<dbReference type="GO" id="GO:0033698">
    <property type="term" value="C:Rpd3L complex"/>
    <property type="evidence" value="ECO:0007669"/>
    <property type="project" value="UniProtKB-ARBA"/>
</dbReference>
<keyword evidence="4 5" id="KW-0539">Nucleus</keyword>
<dbReference type="InterPro" id="IPR003822">
    <property type="entry name" value="PAH"/>
</dbReference>
<dbReference type="FunFam" id="1.20.1160.11:FF:000003">
    <property type="entry name" value="Paired amphipathic helix SIN3-like protein"/>
    <property type="match status" value="1"/>
</dbReference>
<dbReference type="SUPFAM" id="SSF47762">
    <property type="entry name" value="PAH2 domain"/>
    <property type="match status" value="3"/>
</dbReference>
<feature type="region of interest" description="Disordered" evidence="6">
    <location>
        <begin position="1"/>
        <end position="115"/>
    </location>
</feature>
<feature type="compositionally biased region" description="Polar residues" evidence="6">
    <location>
        <begin position="101"/>
        <end position="113"/>
    </location>
</feature>
<feature type="compositionally biased region" description="Polar residues" evidence="6">
    <location>
        <begin position="723"/>
        <end position="738"/>
    </location>
</feature>
<dbReference type="SMART" id="SM00761">
    <property type="entry name" value="HDAC_interact"/>
    <property type="match status" value="1"/>
</dbReference>
<proteinExistence type="predicted"/>
<dbReference type="GO" id="GO:0000122">
    <property type="term" value="P:negative regulation of transcription by RNA polymerase II"/>
    <property type="evidence" value="ECO:0007669"/>
    <property type="project" value="TreeGrafter"/>
</dbReference>
<feature type="compositionally biased region" description="Basic and acidic residues" evidence="6">
    <location>
        <begin position="68"/>
        <end position="86"/>
    </location>
</feature>
<dbReference type="PANTHER" id="PTHR12346">
    <property type="entry name" value="SIN3B-RELATED"/>
    <property type="match status" value="1"/>
</dbReference>
<feature type="compositionally biased region" description="Polar residues" evidence="6">
    <location>
        <begin position="360"/>
        <end position="393"/>
    </location>
</feature>
<name>A0A9Q3CQM7_9BASI</name>
<feature type="compositionally biased region" description="Low complexity" evidence="6">
    <location>
        <begin position="688"/>
        <end position="711"/>
    </location>
</feature>
<feature type="region of interest" description="Disordered" evidence="6">
    <location>
        <begin position="296"/>
        <end position="394"/>
    </location>
</feature>
<feature type="region of interest" description="Disordered" evidence="6">
    <location>
        <begin position="682"/>
        <end position="743"/>
    </location>
</feature>
<dbReference type="OrthoDB" id="10265969at2759"/>
<protein>
    <recommendedName>
        <fullName evidence="7">Histone deacetylase interacting domain-containing protein</fullName>
    </recommendedName>
</protein>
<feature type="region of interest" description="Disordered" evidence="6">
    <location>
        <begin position="431"/>
        <end position="486"/>
    </location>
</feature>
<feature type="compositionally biased region" description="Low complexity" evidence="6">
    <location>
        <begin position="40"/>
        <end position="54"/>
    </location>
</feature>
<dbReference type="Gene3D" id="1.20.1160.11">
    <property type="entry name" value="Paired amphipathic helix"/>
    <property type="match status" value="3"/>
</dbReference>
<dbReference type="PROSITE" id="PS51477">
    <property type="entry name" value="PAH"/>
    <property type="match status" value="2"/>
</dbReference>
<keyword evidence="2" id="KW-0678">Repressor</keyword>
<dbReference type="GO" id="GO:0010628">
    <property type="term" value="P:positive regulation of gene expression"/>
    <property type="evidence" value="ECO:0007669"/>
    <property type="project" value="UniProtKB-ARBA"/>
</dbReference>
<evidence type="ECO:0000256" key="1">
    <source>
        <dbReference type="ARBA" id="ARBA00004123"/>
    </source>
</evidence>
<dbReference type="EMBL" id="AVOT02009091">
    <property type="protein sequence ID" value="MBW0487355.1"/>
    <property type="molecule type" value="Genomic_DNA"/>
</dbReference>
<comment type="subcellular location">
    <subcellularLocation>
        <location evidence="1 5">Nucleus</location>
    </subcellularLocation>
</comment>
<evidence type="ECO:0000259" key="7">
    <source>
        <dbReference type="SMART" id="SM00761"/>
    </source>
</evidence>
<organism evidence="8 9">
    <name type="scientific">Austropuccinia psidii MF-1</name>
    <dbReference type="NCBI Taxonomy" id="1389203"/>
    <lineage>
        <taxon>Eukaryota</taxon>
        <taxon>Fungi</taxon>
        <taxon>Dikarya</taxon>
        <taxon>Basidiomycota</taxon>
        <taxon>Pucciniomycotina</taxon>
        <taxon>Pucciniomycetes</taxon>
        <taxon>Pucciniales</taxon>
        <taxon>Sphaerophragmiaceae</taxon>
        <taxon>Austropuccinia</taxon>
    </lineage>
</organism>
<feature type="compositionally biased region" description="Basic residues" evidence="6">
    <location>
        <begin position="88"/>
        <end position="97"/>
    </location>
</feature>
<evidence type="ECO:0000256" key="3">
    <source>
        <dbReference type="ARBA" id="ARBA00022737"/>
    </source>
</evidence>
<feature type="compositionally biased region" description="Polar residues" evidence="6">
    <location>
        <begin position="317"/>
        <end position="326"/>
    </location>
</feature>
<feature type="compositionally biased region" description="Low complexity" evidence="6">
    <location>
        <begin position="339"/>
        <end position="354"/>
    </location>
</feature>
<dbReference type="Pfam" id="PF16879">
    <property type="entry name" value="Sin3a_C"/>
    <property type="match status" value="1"/>
</dbReference>
<evidence type="ECO:0000313" key="8">
    <source>
        <dbReference type="EMBL" id="MBW0487355.1"/>
    </source>
</evidence>
<dbReference type="InterPro" id="IPR031693">
    <property type="entry name" value="Sin3_C"/>
</dbReference>
<reference evidence="8" key="1">
    <citation type="submission" date="2021-03" db="EMBL/GenBank/DDBJ databases">
        <title>Draft genome sequence of rust myrtle Austropuccinia psidii MF-1, a brazilian biotype.</title>
        <authorList>
            <person name="Quecine M.C."/>
            <person name="Pachon D.M.R."/>
            <person name="Bonatelli M.L."/>
            <person name="Correr F.H."/>
            <person name="Franceschini L.M."/>
            <person name="Leite T.F."/>
            <person name="Margarido G.R.A."/>
            <person name="Almeida C.A."/>
            <person name="Ferrarezi J.A."/>
            <person name="Labate C.A."/>
        </authorList>
    </citation>
    <scope>NUCLEOTIDE SEQUENCE</scope>
    <source>
        <strain evidence="8">MF-1</strain>
    </source>
</reference>
<dbReference type="PANTHER" id="PTHR12346:SF0">
    <property type="entry name" value="SIN3A, ISOFORM G"/>
    <property type="match status" value="1"/>
</dbReference>
<dbReference type="Pfam" id="PF08295">
    <property type="entry name" value="Sin3_corepress"/>
    <property type="match status" value="1"/>
</dbReference>
<dbReference type="InterPro" id="IPR039774">
    <property type="entry name" value="Sin3-like"/>
</dbReference>
<gene>
    <name evidence="8" type="ORF">O181_027070</name>
</gene>
<dbReference type="InterPro" id="IPR013194">
    <property type="entry name" value="HDAC_interact_dom"/>
</dbReference>
<evidence type="ECO:0000256" key="4">
    <source>
        <dbReference type="ARBA" id="ARBA00023242"/>
    </source>
</evidence>
<comment type="caution">
    <text evidence="8">The sequence shown here is derived from an EMBL/GenBank/DDBJ whole genome shotgun (WGS) entry which is preliminary data.</text>
</comment>
<dbReference type="Proteomes" id="UP000765509">
    <property type="component" value="Unassembled WGS sequence"/>
</dbReference>
<keyword evidence="3" id="KW-0677">Repeat</keyword>
<feature type="region of interest" description="Disordered" evidence="6">
    <location>
        <begin position="1449"/>
        <end position="1479"/>
    </location>
</feature>
<dbReference type="GO" id="GO:0003714">
    <property type="term" value="F:transcription corepressor activity"/>
    <property type="evidence" value="ECO:0007669"/>
    <property type="project" value="InterPro"/>
</dbReference>
<evidence type="ECO:0000313" key="9">
    <source>
        <dbReference type="Proteomes" id="UP000765509"/>
    </source>
</evidence>
<feature type="domain" description="Histone deacetylase interacting" evidence="7">
    <location>
        <begin position="1063"/>
        <end position="1163"/>
    </location>
</feature>
<keyword evidence="9" id="KW-1185">Reference proteome</keyword>
<sequence>MAESSSLADCDPASSHVNSSINQVQPINQITASSTPSQTKSLSPPSIKPLISSLHQSSPSLLKSNSIIKEKEKETSKNRADKDQQHHSLNHSHHHLSSNHQIQFNPPSRSNTPIDHLQIDSKLKKTLSNSSSSNLVLNQQINQKSIESNTNNTSSYRTLNVRDALSYLDQVKIRFQDQNDVYNQFLEVMKLFKTQSIDTPGVIERVSTLFRGYPSLIQGFNTFLPPGFRIECSLIKRIGSNSQEADLLTVYTPGDNSHKISLFPRDGSPATILTDHPVGSLPSGWTLVSPSSSQQCSNSAIDESSKTHSNLSTSSNALQANQQQTMSSNSSHQIKHSSKSSLSSSNKLVSATSVHPPETESFQPTLLNNSTNILTSAPNSSKPFQNLQRSSTPQKDEIPLAQHLIHPSALTQPLNQSKIQSVYEEKQSLVKALSNSRNSPNLLSRGHSSTGDNSGTVIQTANINPDTSTNELTSSRTTHSNPSSITKLFSKDSNFSAANHAKISLPSDSLEPHKTSKHSHSKLIQTTVAQTLAQPQTNINSKPVEFNYAINYVNKIKHRFIDQPEIYKTFLEILQTYQRDGMPIDSVYVKVTKLFSSAVDLLDEFKQFLPDLNANDSNGSLSKSSSLLPCSQAHCSTKLSPTLQPFQSLSPIPKSCAEKSSYSHTLPPSLLHPQPVSALSSSLNSINRLTPDPSRSLRPLSSSSNNLTPSNPIDPNSDFAHLNNKTSSARSLTPNSTHPIVHRSSPAISNVFDPQVISNTASVPLDPQFINHSTLSQTHSSMPSDLLTDLVSHQKKRLLTNSSTPINPSDDAIGPPKKKRALATNIGAHDYVAKLPLNKSSAQSLSPAATCQLDSIASKPSPNKSKRLKNKSIEADALHTDPIPLNNTIDFSQHDLTTLMEHHQNQLQPQSIKKSDSCMESSVAYVHPQLQFTPDVTDKAKSSMPIYSTWQPSYVEAHDVIGGRTLTNTKELVLFESIKTYLNDKDTWLEFLRVLDLYNQSIIDFKTLLDRVSVFIGDNVELFEDFKGLVGYDVKNDGLVEDEVWEIKNRNVKDRDKVDASMIHREYGPSYKRLPRGEIDLACSGRDELCWSVLNDEYFGAATFGTESGGPGHRKTNFEEVIAMTESERAHFSYWLECISRTIGHLESVQARIDKMSEEEKVNFRLGNNLGGISPSIYHRTLRKVYESKYQTNILPYLRDYPVNSVPVILRRLKELELSWKSAESQWNLIWREVERKNYYKAQDHQVLTFKSNEKVLLKGLNLIKEVQDLKKNKMTIVSLVTIEATQESVNNDKKFQSPSTSHLPMDIDHKSCLQELEKPIEIDLENQIPENIINQPTPIRASHQLELGFQDLDVFFDVLRIIIMSLDRSAISTPERRRIDESIRTLIPAVWNIPAVELEKQIPIIYDDESNEASEDGIPMRSQPIQSSLIPQGDLLDHKTLIAQELRPSNSQNLNTPMSSPPNSSHPEHKDQMNGLPPPQIDQNVAGFNALKKWTSLTPVNIDWESELNGQAEIKGTELVDGRVGPWYNIFGTSTYYLLIRLLHTLYSRLLQLKNVAIELGKQTPPWRRINPVAIELGLSHPIIGLDDHPQPSTQLYPYCLDQLSRYFDGEIDINGFEESIRVAFPKDGYLLSTIDKLSNQILKQFAQIHQEPKNKELLLLLKRERSLGLSNPMTQIAYRYEAETIVQGELYRAEWHPDRMSLSVQVLSPGEATFEVTKSMDRFKHYIDTYEYESSTELIDIEKVKRPFLRSNILINESDEDEDEEDAKNKIERKVLIDQRKIKISIDKNTYKLKFNSERNKSDLLIVVEIESHSRSFFKRKLNHQKDYELNRIKKFENWLIERTNELKTFNNHNTFDNDNDN</sequence>
<evidence type="ECO:0000256" key="5">
    <source>
        <dbReference type="PROSITE-ProRule" id="PRU00810"/>
    </source>
</evidence>
<feature type="compositionally biased region" description="Polar residues" evidence="6">
    <location>
        <begin position="446"/>
        <end position="486"/>
    </location>
</feature>
<feature type="compositionally biased region" description="Polar residues" evidence="6">
    <location>
        <begin position="1449"/>
        <end position="1466"/>
    </location>
</feature>
<dbReference type="Pfam" id="PF02671">
    <property type="entry name" value="PAH"/>
    <property type="match status" value="3"/>
</dbReference>
<dbReference type="InterPro" id="IPR036600">
    <property type="entry name" value="PAH_sf"/>
</dbReference>
<feature type="compositionally biased region" description="Polar residues" evidence="6">
    <location>
        <begin position="15"/>
        <end position="39"/>
    </location>
</feature>
<accession>A0A9Q3CQM7</accession>
<feature type="compositionally biased region" description="Low complexity" evidence="6">
    <location>
        <begin position="433"/>
        <end position="445"/>
    </location>
</feature>
<evidence type="ECO:0000256" key="2">
    <source>
        <dbReference type="ARBA" id="ARBA00022491"/>
    </source>
</evidence>
<evidence type="ECO:0000256" key="6">
    <source>
        <dbReference type="SAM" id="MobiDB-lite"/>
    </source>
</evidence>
<feature type="compositionally biased region" description="Low complexity" evidence="6">
    <location>
        <begin position="307"/>
        <end position="316"/>
    </location>
</feature>
<dbReference type="FunFam" id="1.20.1160.11:FF:000001">
    <property type="entry name" value="Paired amphipathic helix protein Sin3"/>
    <property type="match status" value="1"/>
</dbReference>